<sequence length="165" mass="18418">MTIEGRTAVLNEQFVVSLVKRVRLESQQLPRPEVFSRLYRSQITSLQYFLGDPVQMFLIAEEIAARSRFTTISAVCTGDDNSLRSCGATHRHHTKAASSSGVKYDIAKVALGGSRDFIIFGASEEYRSRRRWKSTSRLDVACCSCHYAIPFVGGKGSTDSHHVRD</sequence>
<name>A0ACB6RWH1_9PLEO</name>
<reference evidence="1" key="1">
    <citation type="journal article" date="2020" name="Stud. Mycol.">
        <title>101 Dothideomycetes genomes: a test case for predicting lifestyles and emergence of pathogens.</title>
        <authorList>
            <person name="Haridas S."/>
            <person name="Albert R."/>
            <person name="Binder M."/>
            <person name="Bloem J."/>
            <person name="Labutti K."/>
            <person name="Salamov A."/>
            <person name="Andreopoulos B."/>
            <person name="Baker S."/>
            <person name="Barry K."/>
            <person name="Bills G."/>
            <person name="Bluhm B."/>
            <person name="Cannon C."/>
            <person name="Castanera R."/>
            <person name="Culley D."/>
            <person name="Daum C."/>
            <person name="Ezra D."/>
            <person name="Gonzalez J."/>
            <person name="Henrissat B."/>
            <person name="Kuo A."/>
            <person name="Liang C."/>
            <person name="Lipzen A."/>
            <person name="Lutzoni F."/>
            <person name="Magnuson J."/>
            <person name="Mondo S."/>
            <person name="Nolan M."/>
            <person name="Ohm R."/>
            <person name="Pangilinan J."/>
            <person name="Park H.-J."/>
            <person name="Ramirez L."/>
            <person name="Alfaro M."/>
            <person name="Sun H."/>
            <person name="Tritt A."/>
            <person name="Yoshinaga Y."/>
            <person name="Zwiers L.-H."/>
            <person name="Turgeon B."/>
            <person name="Goodwin S."/>
            <person name="Spatafora J."/>
            <person name="Crous P."/>
            <person name="Grigoriev I."/>
        </authorList>
    </citation>
    <scope>NUCLEOTIDE SEQUENCE</scope>
    <source>
        <strain evidence="1">CBS 525.71</strain>
    </source>
</reference>
<accession>A0ACB6RWH1</accession>
<keyword evidence="2" id="KW-1185">Reference proteome</keyword>
<protein>
    <submittedName>
        <fullName evidence="1">Uncharacterized protein</fullName>
    </submittedName>
</protein>
<evidence type="ECO:0000313" key="1">
    <source>
        <dbReference type="EMBL" id="KAF2625237.1"/>
    </source>
</evidence>
<dbReference type="EMBL" id="MU006726">
    <property type="protein sequence ID" value="KAF2625237.1"/>
    <property type="molecule type" value="Genomic_DNA"/>
</dbReference>
<dbReference type="Proteomes" id="UP000799754">
    <property type="component" value="Unassembled WGS sequence"/>
</dbReference>
<organism evidence="1 2">
    <name type="scientific">Macroventuria anomochaeta</name>
    <dbReference type="NCBI Taxonomy" id="301207"/>
    <lineage>
        <taxon>Eukaryota</taxon>
        <taxon>Fungi</taxon>
        <taxon>Dikarya</taxon>
        <taxon>Ascomycota</taxon>
        <taxon>Pezizomycotina</taxon>
        <taxon>Dothideomycetes</taxon>
        <taxon>Pleosporomycetidae</taxon>
        <taxon>Pleosporales</taxon>
        <taxon>Pleosporineae</taxon>
        <taxon>Didymellaceae</taxon>
        <taxon>Macroventuria</taxon>
    </lineage>
</organism>
<comment type="caution">
    <text evidence="1">The sequence shown here is derived from an EMBL/GenBank/DDBJ whole genome shotgun (WGS) entry which is preliminary data.</text>
</comment>
<proteinExistence type="predicted"/>
<evidence type="ECO:0000313" key="2">
    <source>
        <dbReference type="Proteomes" id="UP000799754"/>
    </source>
</evidence>
<gene>
    <name evidence="1" type="ORF">BU25DRAFT_117201</name>
</gene>